<organism evidence="2 3">
    <name type="scientific">Rhodohalobacter mucosus</name>
    <dbReference type="NCBI Taxonomy" id="2079485"/>
    <lineage>
        <taxon>Bacteria</taxon>
        <taxon>Pseudomonadati</taxon>
        <taxon>Balneolota</taxon>
        <taxon>Balneolia</taxon>
        <taxon>Balneolales</taxon>
        <taxon>Balneolaceae</taxon>
        <taxon>Rhodohalobacter</taxon>
    </lineage>
</organism>
<dbReference type="Pfam" id="PF12966">
    <property type="entry name" value="AtpR"/>
    <property type="match status" value="1"/>
</dbReference>
<name>A0A316TRQ3_9BACT</name>
<keyword evidence="1" id="KW-0472">Membrane</keyword>
<proteinExistence type="predicted"/>
<dbReference type="EMBL" id="QGGB01000008">
    <property type="protein sequence ID" value="PWN05989.1"/>
    <property type="molecule type" value="Genomic_DNA"/>
</dbReference>
<evidence type="ECO:0000256" key="1">
    <source>
        <dbReference type="SAM" id="Phobius"/>
    </source>
</evidence>
<comment type="caution">
    <text evidence="2">The sequence shown here is derived from an EMBL/GenBank/DDBJ whole genome shotgun (WGS) entry which is preliminary data.</text>
</comment>
<reference evidence="2 3" key="1">
    <citation type="submission" date="2018-05" db="EMBL/GenBank/DDBJ databases">
        <title>Rhodohalobacter halophilus gen. nov., sp. nov., a moderately halophilic member of the family Balneolaceae.</title>
        <authorList>
            <person name="Liu Z.-W."/>
        </authorList>
    </citation>
    <scope>NUCLEOTIDE SEQUENCE [LARGE SCALE GENOMIC DNA]</scope>
    <source>
        <strain evidence="2 3">8A47</strain>
    </source>
</reference>
<protein>
    <submittedName>
        <fullName evidence="2">ATPase F0F1</fullName>
    </submittedName>
</protein>
<dbReference type="NCBIfam" id="TIGR03165">
    <property type="entry name" value="F1F0_chp_2"/>
    <property type="match status" value="1"/>
</dbReference>
<dbReference type="OrthoDB" id="467414at2"/>
<sequence>MDDMTWLMILIGILSGIILSLIFFGGLWYTLKHMENWRRQWILVAGSFIVRNAIVLAAFYFLILQHWSALVAAFIAFMITRQVVVRLTASPENQTTVKSHGI</sequence>
<dbReference type="Proteomes" id="UP000245533">
    <property type="component" value="Unassembled WGS sequence"/>
</dbReference>
<dbReference type="RefSeq" id="WP_109647431.1">
    <property type="nucleotide sequence ID" value="NZ_QGGB01000008.1"/>
</dbReference>
<keyword evidence="1" id="KW-0812">Transmembrane</keyword>
<evidence type="ECO:0000313" key="2">
    <source>
        <dbReference type="EMBL" id="PWN05989.1"/>
    </source>
</evidence>
<evidence type="ECO:0000313" key="3">
    <source>
        <dbReference type="Proteomes" id="UP000245533"/>
    </source>
</evidence>
<feature type="transmembrane region" description="Helical" evidence="1">
    <location>
        <begin position="6"/>
        <end position="29"/>
    </location>
</feature>
<keyword evidence="3" id="KW-1185">Reference proteome</keyword>
<feature type="transmembrane region" description="Helical" evidence="1">
    <location>
        <begin position="41"/>
        <end position="63"/>
    </location>
</feature>
<gene>
    <name evidence="2" type="ORF">DDZ15_12470</name>
</gene>
<keyword evidence="1" id="KW-1133">Transmembrane helix</keyword>
<dbReference type="InterPro" id="IPR017581">
    <property type="entry name" value="AtpR-like"/>
</dbReference>
<feature type="transmembrane region" description="Helical" evidence="1">
    <location>
        <begin position="69"/>
        <end position="89"/>
    </location>
</feature>
<dbReference type="AlphaFoldDB" id="A0A316TRQ3"/>
<accession>A0A316TRQ3</accession>